<evidence type="ECO:0000313" key="2">
    <source>
        <dbReference type="EMBL" id="GES02749.1"/>
    </source>
</evidence>
<dbReference type="PANTHER" id="PTHR46865:SF2">
    <property type="entry name" value="MONOOXYGENASE"/>
    <property type="match status" value="1"/>
</dbReference>
<dbReference type="InterPro" id="IPR002938">
    <property type="entry name" value="FAD-bd"/>
</dbReference>
<evidence type="ECO:0000313" key="3">
    <source>
        <dbReference type="Proteomes" id="UP000334990"/>
    </source>
</evidence>
<dbReference type="SUPFAM" id="SSF51905">
    <property type="entry name" value="FAD/NAD(P)-binding domain"/>
    <property type="match status" value="1"/>
</dbReference>
<name>A0A5M3W3A0_9ACTN</name>
<dbReference type="EMBL" id="BLAD01000061">
    <property type="protein sequence ID" value="GES02749.1"/>
    <property type="molecule type" value="Genomic_DNA"/>
</dbReference>
<feature type="domain" description="FAD-binding" evidence="1">
    <location>
        <begin position="3"/>
        <end position="165"/>
    </location>
</feature>
<evidence type="ECO:0000259" key="1">
    <source>
        <dbReference type="Pfam" id="PF01494"/>
    </source>
</evidence>
<dbReference type="RefSeq" id="WP_155338958.1">
    <property type="nucleotide sequence ID" value="NZ_BAAABN010000011.1"/>
</dbReference>
<proteinExistence type="predicted"/>
<dbReference type="PANTHER" id="PTHR46865">
    <property type="entry name" value="OXIDOREDUCTASE-RELATED"/>
    <property type="match status" value="1"/>
</dbReference>
<dbReference type="PRINTS" id="PR00420">
    <property type="entry name" value="RNGMNOXGNASE"/>
</dbReference>
<dbReference type="Pfam" id="PF01494">
    <property type="entry name" value="FAD_binding_3"/>
    <property type="match status" value="1"/>
</dbReference>
<dbReference type="InterPro" id="IPR036188">
    <property type="entry name" value="FAD/NAD-bd_sf"/>
</dbReference>
<dbReference type="InterPro" id="IPR051704">
    <property type="entry name" value="FAD_aromatic-hydroxylase"/>
</dbReference>
<dbReference type="Gene3D" id="3.50.50.60">
    <property type="entry name" value="FAD/NAD(P)-binding domain"/>
    <property type="match status" value="1"/>
</dbReference>
<dbReference type="Proteomes" id="UP000334990">
    <property type="component" value="Unassembled WGS sequence"/>
</dbReference>
<dbReference type="Gene3D" id="3.30.9.10">
    <property type="entry name" value="D-Amino Acid Oxidase, subunit A, domain 2"/>
    <property type="match status" value="1"/>
</dbReference>
<dbReference type="GO" id="GO:0071949">
    <property type="term" value="F:FAD binding"/>
    <property type="evidence" value="ECO:0007669"/>
    <property type="project" value="InterPro"/>
</dbReference>
<accession>A0A5M3W3A0</accession>
<dbReference type="OrthoDB" id="3356051at2"/>
<organism evidence="2 3">
    <name type="scientific">Acrocarpospora corrugata</name>
    <dbReference type="NCBI Taxonomy" id="35763"/>
    <lineage>
        <taxon>Bacteria</taxon>
        <taxon>Bacillati</taxon>
        <taxon>Actinomycetota</taxon>
        <taxon>Actinomycetes</taxon>
        <taxon>Streptosporangiales</taxon>
        <taxon>Streptosporangiaceae</taxon>
        <taxon>Acrocarpospora</taxon>
    </lineage>
</organism>
<dbReference type="AlphaFoldDB" id="A0A5M3W3A0"/>
<sequence>MRILISGASVSGPVLAYWLARYGFDVTVVERAATLRKAGGHAVDLFRPAVRIADKMGVLPLLEARNTGTEWLSIRREGSDRARELAIGKLMTAISDQHIEIMRDDLSEVFYDATLGDVEYFFDDSIAALRDHSGGVDVTFENRPAREFDLVIGADGLHSNVRRLVFGPESGFTTWIGAYLAVISMPNYLGLRGRMEGVVGVNRMAAVYGDGRLDDARGLFMFRPAKELDYHHRDVARQKELLREHFDGLGWEVPELLALVDTAPTFYFDSVTQLRMDTWSRGRVSLVGDAGYCPGPAVGGSTSLAIVGAYVLAGELAAAGGDHTRAFPAYERALGDYVRRSRTFAVGAAKRLIPGSRGELAAMMAGIRLFGYLPTPIARVVSKLGGGGLRLHDDVTVAEYAPARRESQL</sequence>
<reference evidence="2 3" key="1">
    <citation type="submission" date="2019-10" db="EMBL/GenBank/DDBJ databases">
        <title>Whole genome shotgun sequence of Acrocarpospora corrugata NBRC 13972.</title>
        <authorList>
            <person name="Ichikawa N."/>
            <person name="Kimura A."/>
            <person name="Kitahashi Y."/>
            <person name="Komaki H."/>
            <person name="Oguchi A."/>
        </authorList>
    </citation>
    <scope>NUCLEOTIDE SEQUENCE [LARGE SCALE GENOMIC DNA]</scope>
    <source>
        <strain evidence="2 3">NBRC 13972</strain>
    </source>
</reference>
<gene>
    <name evidence="2" type="ORF">Acor_48150</name>
</gene>
<protein>
    <submittedName>
        <fullName evidence="2">FAD-dependent oxidoreductase</fullName>
    </submittedName>
</protein>
<keyword evidence="3" id="KW-1185">Reference proteome</keyword>
<comment type="caution">
    <text evidence="2">The sequence shown here is derived from an EMBL/GenBank/DDBJ whole genome shotgun (WGS) entry which is preliminary data.</text>
</comment>